<comment type="subcellular location">
    <subcellularLocation>
        <location evidence="1">Cell membrane</location>
        <topology evidence="1">Multi-pass membrane protein</topology>
    </subcellularLocation>
</comment>
<keyword evidence="11" id="KW-1185">Reference proteome</keyword>
<evidence type="ECO:0000256" key="4">
    <source>
        <dbReference type="ARBA" id="ARBA00022692"/>
    </source>
</evidence>
<feature type="transmembrane region" description="Helical" evidence="8">
    <location>
        <begin position="149"/>
        <end position="173"/>
    </location>
</feature>
<keyword evidence="6 8" id="KW-0472">Membrane</keyword>
<dbReference type="RefSeq" id="WP_217963969.1">
    <property type="nucleotide sequence ID" value="NZ_JAHTBN010000003.1"/>
</dbReference>
<feature type="transmembrane region" description="Helical" evidence="8">
    <location>
        <begin position="381"/>
        <end position="402"/>
    </location>
</feature>
<evidence type="ECO:0000256" key="2">
    <source>
        <dbReference type="ARBA" id="ARBA00022448"/>
    </source>
</evidence>
<evidence type="ECO:0000256" key="5">
    <source>
        <dbReference type="ARBA" id="ARBA00022989"/>
    </source>
</evidence>
<protein>
    <submittedName>
        <fullName evidence="10">MFS transporter</fullName>
    </submittedName>
</protein>
<accession>A0ABV8NZC0</accession>
<evidence type="ECO:0000256" key="3">
    <source>
        <dbReference type="ARBA" id="ARBA00022475"/>
    </source>
</evidence>
<dbReference type="PANTHER" id="PTHR42718">
    <property type="entry name" value="MAJOR FACILITATOR SUPERFAMILY MULTIDRUG TRANSPORTER MFSC"/>
    <property type="match status" value="1"/>
</dbReference>
<dbReference type="Pfam" id="PF07690">
    <property type="entry name" value="MFS_1"/>
    <property type="match status" value="2"/>
</dbReference>
<keyword evidence="4 8" id="KW-0812">Transmembrane</keyword>
<dbReference type="InterPro" id="IPR005829">
    <property type="entry name" value="Sugar_transporter_CS"/>
</dbReference>
<dbReference type="EMBL" id="JBHSBV010000002">
    <property type="protein sequence ID" value="MFC4200817.1"/>
    <property type="molecule type" value="Genomic_DNA"/>
</dbReference>
<feature type="transmembrane region" description="Helical" evidence="8">
    <location>
        <begin position="478"/>
        <end position="496"/>
    </location>
</feature>
<feature type="transmembrane region" description="Helical" evidence="8">
    <location>
        <begin position="450"/>
        <end position="472"/>
    </location>
</feature>
<feature type="transmembrane region" description="Helical" evidence="8">
    <location>
        <begin position="353"/>
        <end position="374"/>
    </location>
</feature>
<evidence type="ECO:0000256" key="7">
    <source>
        <dbReference type="SAM" id="MobiDB-lite"/>
    </source>
</evidence>
<dbReference type="PROSITE" id="PS50850">
    <property type="entry name" value="MFS"/>
    <property type="match status" value="1"/>
</dbReference>
<proteinExistence type="predicted"/>
<feature type="transmembrane region" description="Helical" evidence="8">
    <location>
        <begin position="319"/>
        <end position="341"/>
    </location>
</feature>
<dbReference type="PROSITE" id="PS00216">
    <property type="entry name" value="SUGAR_TRANSPORT_1"/>
    <property type="match status" value="1"/>
</dbReference>
<keyword evidence="3" id="KW-1003">Cell membrane</keyword>
<gene>
    <name evidence="10" type="ORF">ACFOY1_07610</name>
</gene>
<keyword evidence="5 8" id="KW-1133">Transmembrane helix</keyword>
<evidence type="ECO:0000313" key="11">
    <source>
        <dbReference type="Proteomes" id="UP001595848"/>
    </source>
</evidence>
<keyword evidence="2" id="KW-0813">Transport</keyword>
<feature type="transmembrane region" description="Helical" evidence="8">
    <location>
        <begin position="59"/>
        <end position="78"/>
    </location>
</feature>
<evidence type="ECO:0000313" key="10">
    <source>
        <dbReference type="EMBL" id="MFC4200817.1"/>
    </source>
</evidence>
<feature type="transmembrane region" description="Helical" evidence="8">
    <location>
        <begin position="90"/>
        <end position="109"/>
    </location>
</feature>
<dbReference type="InterPro" id="IPR020846">
    <property type="entry name" value="MFS_dom"/>
</dbReference>
<comment type="caution">
    <text evidence="10">The sequence shown here is derived from an EMBL/GenBank/DDBJ whole genome shotgun (WGS) entry which is preliminary data.</text>
</comment>
<evidence type="ECO:0000256" key="6">
    <source>
        <dbReference type="ARBA" id="ARBA00023136"/>
    </source>
</evidence>
<feature type="transmembrane region" description="Helical" evidence="8">
    <location>
        <begin position="280"/>
        <end position="298"/>
    </location>
</feature>
<feature type="domain" description="Major facilitator superfamily (MFS) profile" evidence="9">
    <location>
        <begin position="24"/>
        <end position="502"/>
    </location>
</feature>
<name>A0ABV8NZC0_9BURK</name>
<feature type="transmembrane region" description="Helical" evidence="8">
    <location>
        <begin position="408"/>
        <end position="429"/>
    </location>
</feature>
<evidence type="ECO:0000259" key="9">
    <source>
        <dbReference type="PROSITE" id="PS50850"/>
    </source>
</evidence>
<dbReference type="PANTHER" id="PTHR42718:SF46">
    <property type="entry name" value="BLR6921 PROTEIN"/>
    <property type="match status" value="1"/>
</dbReference>
<feature type="transmembrane region" description="Helical" evidence="8">
    <location>
        <begin position="248"/>
        <end position="268"/>
    </location>
</feature>
<feature type="region of interest" description="Disordered" evidence="7">
    <location>
        <begin position="205"/>
        <end position="224"/>
    </location>
</feature>
<evidence type="ECO:0000256" key="8">
    <source>
        <dbReference type="SAM" id="Phobius"/>
    </source>
</evidence>
<feature type="transmembrane region" description="Helical" evidence="8">
    <location>
        <begin position="24"/>
        <end position="47"/>
    </location>
</feature>
<dbReference type="Proteomes" id="UP001595848">
    <property type="component" value="Unassembled WGS sequence"/>
</dbReference>
<dbReference type="CDD" id="cd17321">
    <property type="entry name" value="MFS_MMR_MDR_like"/>
    <property type="match status" value="1"/>
</dbReference>
<reference evidence="11" key="1">
    <citation type="journal article" date="2019" name="Int. J. Syst. Evol. Microbiol.">
        <title>The Global Catalogue of Microorganisms (GCM) 10K type strain sequencing project: providing services to taxonomists for standard genome sequencing and annotation.</title>
        <authorList>
            <consortium name="The Broad Institute Genomics Platform"/>
            <consortium name="The Broad Institute Genome Sequencing Center for Infectious Disease"/>
            <person name="Wu L."/>
            <person name="Ma J."/>
        </authorList>
    </citation>
    <scope>NUCLEOTIDE SEQUENCE [LARGE SCALE GENOMIC DNA]</scope>
    <source>
        <strain evidence="11">LMG 24813</strain>
    </source>
</reference>
<evidence type="ECO:0000256" key="1">
    <source>
        <dbReference type="ARBA" id="ARBA00004651"/>
    </source>
</evidence>
<sequence>MSPHHDAGKPASHTDNKPIQRGKVFATVSLALLMTSVDSTIVATALHSMQLGLHTSINWVGWTITAYSFGFVLMLPISGGLSERYGRRKVFLGSIIAFTVASLCCGLTNDIFLLIALRAVQAAGGAGFTPSATGIVVDHFGSARDRAVSLFGSIFPIGAMIGPIFGGLFVTYWSWRGVFFVNVPIGLLLLATTLRYIPPDQPAHSAKSSGPIAKNGPHAAPSACFPPRGRFLPRGGPAAKKPRPGLDIVGITLLGCGLFAAMLAASYLGEKHAEPGSPAFIVPAVVAVAGLWLFFRHIHRSTHPFIAPQLIHGPGFGSVNIINTIYGGIIAGSMALVPLYATNRYGIDALGSGTLLVAQGIAAIVLSIVGTMILRRTGYRLPMYIGGTVIGLGMLLLAIHPPAGISPYAWMATAAFLVGAGSGTLNPASRNAGLQLAPEHSSTLAALRTLFRQVGTIVTISAATAILSHSAAPGSTQSWTYIATALLCLVFLPVIAQVPEHRGSW</sequence>
<dbReference type="InterPro" id="IPR011701">
    <property type="entry name" value="MFS"/>
</dbReference>
<organism evidence="10 11">
    <name type="scientific">Candidimonas humi</name>
    <dbReference type="NCBI Taxonomy" id="683355"/>
    <lineage>
        <taxon>Bacteria</taxon>
        <taxon>Pseudomonadati</taxon>
        <taxon>Pseudomonadota</taxon>
        <taxon>Betaproteobacteria</taxon>
        <taxon>Burkholderiales</taxon>
        <taxon>Alcaligenaceae</taxon>
        <taxon>Candidimonas</taxon>
    </lineage>
</organism>
<feature type="transmembrane region" description="Helical" evidence="8">
    <location>
        <begin position="179"/>
        <end position="197"/>
    </location>
</feature>